<dbReference type="GO" id="GO:0031012">
    <property type="term" value="C:extracellular matrix"/>
    <property type="evidence" value="ECO:0007669"/>
    <property type="project" value="TreeGrafter"/>
</dbReference>
<dbReference type="PROSITE" id="PS50189">
    <property type="entry name" value="NTR"/>
    <property type="match status" value="1"/>
</dbReference>
<dbReference type="InterPro" id="IPR001820">
    <property type="entry name" value="TIMP"/>
</dbReference>
<evidence type="ECO:0000256" key="4">
    <source>
        <dbReference type="PIRSR" id="PIRSR601820-1"/>
    </source>
</evidence>
<dbReference type="InterPro" id="IPR001134">
    <property type="entry name" value="Netrin_domain"/>
</dbReference>
<feature type="domain" description="NTR" evidence="7">
    <location>
        <begin position="21"/>
        <end position="160"/>
    </location>
</feature>
<feature type="binding site" evidence="4">
    <location>
        <position position="21"/>
    </location>
    <ligand>
        <name>Zn(2+)</name>
        <dbReference type="ChEBI" id="CHEBI:29105"/>
        <note>ligand shared with metalloproteinase partner</note>
    </ligand>
</feature>
<dbReference type="EMBL" id="MU827306">
    <property type="protein sequence ID" value="KAJ7363323.1"/>
    <property type="molecule type" value="Genomic_DNA"/>
</dbReference>
<keyword evidence="2" id="KW-0964">Secreted</keyword>
<dbReference type="SUPFAM" id="SSF50242">
    <property type="entry name" value="TIMP-like"/>
    <property type="match status" value="1"/>
</dbReference>
<keyword evidence="6" id="KW-0732">Signal</keyword>
<evidence type="ECO:0000313" key="8">
    <source>
        <dbReference type="EMBL" id="KAJ7363323.1"/>
    </source>
</evidence>
<accession>A0A9X0CMY3</accession>
<name>A0A9X0CMY3_9CNID</name>
<dbReference type="Gene3D" id="2.40.50.120">
    <property type="match status" value="1"/>
</dbReference>
<feature type="disulfide bond" evidence="5">
    <location>
        <begin position="23"/>
        <end position="135"/>
    </location>
</feature>
<keyword evidence="3 5" id="KW-1015">Disulfide bond</keyword>
<evidence type="ECO:0000313" key="9">
    <source>
        <dbReference type="Proteomes" id="UP001163046"/>
    </source>
</evidence>
<feature type="chain" id="PRO_5040977757" evidence="6">
    <location>
        <begin position="21"/>
        <end position="160"/>
    </location>
</feature>
<dbReference type="Pfam" id="PF00965">
    <property type="entry name" value="TIMP"/>
    <property type="match status" value="1"/>
</dbReference>
<dbReference type="SMART" id="SM00206">
    <property type="entry name" value="NTR"/>
    <property type="match status" value="1"/>
</dbReference>
<dbReference type="Proteomes" id="UP001163046">
    <property type="component" value="Unassembled WGS sequence"/>
</dbReference>
<dbReference type="GO" id="GO:0005615">
    <property type="term" value="C:extracellular space"/>
    <property type="evidence" value="ECO:0007669"/>
    <property type="project" value="TreeGrafter"/>
</dbReference>
<evidence type="ECO:0000256" key="3">
    <source>
        <dbReference type="ARBA" id="ARBA00023157"/>
    </source>
</evidence>
<comment type="subcellular location">
    <subcellularLocation>
        <location evidence="1">Secreted</location>
    </subcellularLocation>
</comment>
<comment type="caution">
    <text evidence="8">The sequence shown here is derived from an EMBL/GenBank/DDBJ whole genome shotgun (WGS) entry which is preliminary data.</text>
</comment>
<keyword evidence="9" id="KW-1185">Reference proteome</keyword>
<feature type="signal peptide" evidence="6">
    <location>
        <begin position="1"/>
        <end position="20"/>
    </location>
</feature>
<gene>
    <name evidence="8" type="primary">TIMP1_2</name>
    <name evidence="8" type="ORF">OS493_011610</name>
</gene>
<evidence type="ECO:0000256" key="1">
    <source>
        <dbReference type="ARBA" id="ARBA00004613"/>
    </source>
</evidence>
<reference evidence="8" key="1">
    <citation type="submission" date="2023-01" db="EMBL/GenBank/DDBJ databases">
        <title>Genome assembly of the deep-sea coral Lophelia pertusa.</title>
        <authorList>
            <person name="Herrera S."/>
            <person name="Cordes E."/>
        </authorList>
    </citation>
    <scope>NUCLEOTIDE SEQUENCE</scope>
    <source>
        <strain evidence="8">USNM1676648</strain>
        <tissue evidence="8">Polyp</tissue>
    </source>
</reference>
<dbReference type="GO" id="GO:0046872">
    <property type="term" value="F:metal ion binding"/>
    <property type="evidence" value="ECO:0007669"/>
    <property type="project" value="UniProtKB-KW"/>
</dbReference>
<evidence type="ECO:0000256" key="6">
    <source>
        <dbReference type="SAM" id="SignalP"/>
    </source>
</evidence>
<sequence length="160" mass="18215">MSSLYMIVVLLCAVFTVSQACLCARPDPQDAFCRSSFVLRARVLSGPRNDVTTSDDQLLDFVDQVYSLKVIEIFKGKENVTQVKGTHFFGVRNPSLMADIFTPSKMFSCYVHLERGVEYILAGYIYDNKLRMHLCHWHEPWANVTPLQRKGLKGQFNVAC</sequence>
<dbReference type="GO" id="GO:0051045">
    <property type="term" value="P:negative regulation of membrane protein ectodomain proteolysis"/>
    <property type="evidence" value="ECO:0007669"/>
    <property type="project" value="TreeGrafter"/>
</dbReference>
<dbReference type="GO" id="GO:0008191">
    <property type="term" value="F:metalloendopeptidase inhibitor activity"/>
    <property type="evidence" value="ECO:0007669"/>
    <property type="project" value="InterPro"/>
</dbReference>
<organism evidence="8 9">
    <name type="scientific">Desmophyllum pertusum</name>
    <dbReference type="NCBI Taxonomy" id="174260"/>
    <lineage>
        <taxon>Eukaryota</taxon>
        <taxon>Metazoa</taxon>
        <taxon>Cnidaria</taxon>
        <taxon>Anthozoa</taxon>
        <taxon>Hexacorallia</taxon>
        <taxon>Scleractinia</taxon>
        <taxon>Caryophylliina</taxon>
        <taxon>Caryophylliidae</taxon>
        <taxon>Desmophyllum</taxon>
    </lineage>
</organism>
<dbReference type="GO" id="GO:0002020">
    <property type="term" value="F:protease binding"/>
    <property type="evidence" value="ECO:0007669"/>
    <property type="project" value="TreeGrafter"/>
</dbReference>
<feature type="disulfide bond" evidence="5">
    <location>
        <begin position="21"/>
        <end position="109"/>
    </location>
</feature>
<dbReference type="PANTHER" id="PTHR11844:SF33">
    <property type="entry name" value="TISSUE INHIBITOR OF METALLOPROTEINASE"/>
    <property type="match status" value="1"/>
</dbReference>
<dbReference type="AlphaFoldDB" id="A0A9X0CMY3"/>
<feature type="disulfide bond" evidence="5">
    <location>
        <begin position="33"/>
        <end position="160"/>
    </location>
</feature>
<evidence type="ECO:0000256" key="2">
    <source>
        <dbReference type="ARBA" id="ARBA00022525"/>
    </source>
</evidence>
<keyword evidence="4" id="KW-0862">Zinc</keyword>
<keyword evidence="4" id="KW-0479">Metal-binding</keyword>
<dbReference type="PANTHER" id="PTHR11844">
    <property type="entry name" value="METALLOPROTEASE INHIBITOR"/>
    <property type="match status" value="1"/>
</dbReference>
<evidence type="ECO:0000259" key="7">
    <source>
        <dbReference type="PROSITE" id="PS50189"/>
    </source>
</evidence>
<dbReference type="OrthoDB" id="5957227at2759"/>
<evidence type="ECO:0000256" key="5">
    <source>
        <dbReference type="PIRSR" id="PIRSR601820-3"/>
    </source>
</evidence>
<protein>
    <submittedName>
        <fullName evidence="8">Tissue inhibitor of metalloproteinase</fullName>
    </submittedName>
</protein>
<dbReference type="InterPro" id="IPR008993">
    <property type="entry name" value="TIMP-like_OB-fold"/>
</dbReference>
<proteinExistence type="predicted"/>